<evidence type="ECO:0000256" key="1">
    <source>
        <dbReference type="SAM" id="MobiDB-lite"/>
    </source>
</evidence>
<name>A0A212FE06_DANPL</name>
<feature type="compositionally biased region" description="Basic and acidic residues" evidence="1">
    <location>
        <begin position="241"/>
        <end position="251"/>
    </location>
</feature>
<feature type="region of interest" description="Disordered" evidence="1">
    <location>
        <begin position="208"/>
        <end position="253"/>
    </location>
</feature>
<accession>A0A212FE06</accession>
<dbReference type="Proteomes" id="UP000007151">
    <property type="component" value="Unassembled WGS sequence"/>
</dbReference>
<reference evidence="3 4" key="1">
    <citation type="journal article" date="2011" name="Cell">
        <title>The monarch butterfly genome yields insights into long-distance migration.</title>
        <authorList>
            <person name="Zhan S."/>
            <person name="Merlin C."/>
            <person name="Boore J.L."/>
            <person name="Reppert S.M."/>
        </authorList>
    </citation>
    <scope>NUCLEOTIDE SEQUENCE [LARGE SCALE GENOMIC DNA]</scope>
    <source>
        <strain evidence="3">F-2</strain>
    </source>
</reference>
<proteinExistence type="predicted"/>
<keyword evidence="4" id="KW-1185">Reference proteome</keyword>
<evidence type="ECO:0000256" key="2">
    <source>
        <dbReference type="SAM" id="SignalP"/>
    </source>
</evidence>
<evidence type="ECO:0000313" key="4">
    <source>
        <dbReference type="Proteomes" id="UP000007151"/>
    </source>
</evidence>
<gene>
    <name evidence="3" type="ORF">KGM_213258</name>
</gene>
<comment type="caution">
    <text evidence="3">The sequence shown here is derived from an EMBL/GenBank/DDBJ whole genome shotgun (WGS) entry which is preliminary data.</text>
</comment>
<evidence type="ECO:0000313" key="3">
    <source>
        <dbReference type="EMBL" id="OWR51972.1"/>
    </source>
</evidence>
<keyword evidence="2" id="KW-0732">Signal</keyword>
<dbReference type="EMBL" id="AGBW02008987">
    <property type="protein sequence ID" value="OWR51972.1"/>
    <property type="molecule type" value="Genomic_DNA"/>
</dbReference>
<feature type="signal peptide" evidence="2">
    <location>
        <begin position="1"/>
        <end position="19"/>
    </location>
</feature>
<feature type="compositionally biased region" description="Polar residues" evidence="1">
    <location>
        <begin position="208"/>
        <end position="240"/>
    </location>
</feature>
<dbReference type="KEGG" id="dpl:KGM_213258"/>
<protein>
    <submittedName>
        <fullName evidence="3">Uncharacterized protein</fullName>
    </submittedName>
</protein>
<organism evidence="3 4">
    <name type="scientific">Danaus plexippus plexippus</name>
    <dbReference type="NCBI Taxonomy" id="278856"/>
    <lineage>
        <taxon>Eukaryota</taxon>
        <taxon>Metazoa</taxon>
        <taxon>Ecdysozoa</taxon>
        <taxon>Arthropoda</taxon>
        <taxon>Hexapoda</taxon>
        <taxon>Insecta</taxon>
        <taxon>Pterygota</taxon>
        <taxon>Neoptera</taxon>
        <taxon>Endopterygota</taxon>
        <taxon>Lepidoptera</taxon>
        <taxon>Glossata</taxon>
        <taxon>Ditrysia</taxon>
        <taxon>Papilionoidea</taxon>
        <taxon>Nymphalidae</taxon>
        <taxon>Danainae</taxon>
        <taxon>Danaini</taxon>
        <taxon>Danaina</taxon>
        <taxon>Danaus</taxon>
        <taxon>Danaus</taxon>
    </lineage>
</organism>
<feature type="chain" id="PRO_5043668894" evidence="2">
    <location>
        <begin position="20"/>
        <end position="351"/>
    </location>
</feature>
<feature type="region of interest" description="Disordered" evidence="1">
    <location>
        <begin position="146"/>
        <end position="175"/>
    </location>
</feature>
<dbReference type="AlphaFoldDB" id="A0A212FE06"/>
<dbReference type="OrthoDB" id="10666791at2759"/>
<sequence length="351" mass="40125">MKLFWLLVVVSCVINETKSKSLRNNDTDIIKNDITKSSLPSKPAVVSERRTIGLFPRLIHKVNKSSVSWKPVNDKGNVQKNRKPVMRKLEIKNDNHKSKDMLRMKPTTRRPLMTIRRFTIKPHQVHSEPARGRLVWARKGRIESHNFGNTHRETNENSSRINEEISSEDRVHTDTDSEEFVKEVEMTNNIAAGSQNLITTIFPRRNKTSLSTNRNEQHINSSENVAMSNKSPSLALSTNKQNDDNKTKENKLNITSQDQQLKLQDAGEGEVFLKDISINGDEVQKPAPNSKLGTIKEEATSKSDIKILDLRPKRSVNIIEEEIVATSFPKSKITSREFFINYDLKFKNINT</sequence>